<keyword evidence="1" id="KW-0812">Transmembrane</keyword>
<dbReference type="EMBL" id="BRYB01002465">
    <property type="protein sequence ID" value="GMI19982.1"/>
    <property type="molecule type" value="Genomic_DNA"/>
</dbReference>
<evidence type="ECO:0000313" key="2">
    <source>
        <dbReference type="EMBL" id="GMI19982.1"/>
    </source>
</evidence>
<feature type="transmembrane region" description="Helical" evidence="1">
    <location>
        <begin position="342"/>
        <end position="364"/>
    </location>
</feature>
<feature type="transmembrane region" description="Helical" evidence="1">
    <location>
        <begin position="203"/>
        <end position="224"/>
    </location>
</feature>
<feature type="transmembrane region" description="Helical" evidence="1">
    <location>
        <begin position="98"/>
        <end position="117"/>
    </location>
</feature>
<sequence length="431" mass="49092">MSCTACIKEGLRKAFSFHLPFQNEKRPFLKFWRLILVSFFVNALAIAILWLCDEKGWLDRSDWTGEFGVNQRTQTRGDAGCEFAADDRTNYLAQPVTALSNFAFSFTGLIILQLAYYDWLNMDNPNTTVPSQLVATHPLLSVILAGCCVLMCATSFIWHASLASHGANIDFGSMYVLIMYIITLCFTRFIAYVPFLTKTKTRLVVTIHTISFAGLASGIVMYNIQTGGDEFFRNDTGNVGAEFGMSQNDLILFMILAVVGFVPVPVVFGFLRMIKNLILRLVCSRDVVVQLEMKREEMGYRRRRSWGLAILALMSILGAKWFRDRDMHEACLYWKGFGPHSFWQAHAIWHTLCSFAVLFVYLFLRSEVFNLYVYTDADTNEYWNERSPEDLEEGRMRSKSSFSDSFKNLFRSSNAENGAIELRKTDSGTAV</sequence>
<feature type="transmembrane region" description="Helical" evidence="1">
    <location>
        <begin position="31"/>
        <end position="51"/>
    </location>
</feature>
<accession>A0ABQ6M5N3</accession>
<feature type="transmembrane region" description="Helical" evidence="1">
    <location>
        <begin position="305"/>
        <end position="322"/>
    </location>
</feature>
<keyword evidence="3" id="KW-1185">Reference proteome</keyword>
<feature type="transmembrane region" description="Helical" evidence="1">
    <location>
        <begin position="172"/>
        <end position="191"/>
    </location>
</feature>
<reference evidence="2 3" key="1">
    <citation type="journal article" date="2023" name="Commun. Biol.">
        <title>Genome analysis of Parmales, the sister group of diatoms, reveals the evolutionary specialization of diatoms from phago-mixotrophs to photoautotrophs.</title>
        <authorList>
            <person name="Ban H."/>
            <person name="Sato S."/>
            <person name="Yoshikawa S."/>
            <person name="Yamada K."/>
            <person name="Nakamura Y."/>
            <person name="Ichinomiya M."/>
            <person name="Sato N."/>
            <person name="Blanc-Mathieu R."/>
            <person name="Endo H."/>
            <person name="Kuwata A."/>
            <person name="Ogata H."/>
        </authorList>
    </citation>
    <scope>NUCLEOTIDE SEQUENCE [LARGE SCALE GENOMIC DNA]</scope>
</reference>
<name>A0ABQ6M5N3_9STRA</name>
<feature type="transmembrane region" description="Helical" evidence="1">
    <location>
        <begin position="138"/>
        <end position="160"/>
    </location>
</feature>
<evidence type="ECO:0000313" key="3">
    <source>
        <dbReference type="Proteomes" id="UP001165060"/>
    </source>
</evidence>
<evidence type="ECO:0000256" key="1">
    <source>
        <dbReference type="SAM" id="Phobius"/>
    </source>
</evidence>
<dbReference type="Proteomes" id="UP001165060">
    <property type="component" value="Unassembled WGS sequence"/>
</dbReference>
<protein>
    <submittedName>
        <fullName evidence="2">Uncharacterized protein</fullName>
    </submittedName>
</protein>
<keyword evidence="1" id="KW-0472">Membrane</keyword>
<gene>
    <name evidence="2" type="ORF">TeGR_g176</name>
</gene>
<comment type="caution">
    <text evidence="2">The sequence shown here is derived from an EMBL/GenBank/DDBJ whole genome shotgun (WGS) entry which is preliminary data.</text>
</comment>
<proteinExistence type="predicted"/>
<keyword evidence="1" id="KW-1133">Transmembrane helix</keyword>
<organism evidence="2 3">
    <name type="scientific">Tetraparma gracilis</name>
    <dbReference type="NCBI Taxonomy" id="2962635"/>
    <lineage>
        <taxon>Eukaryota</taxon>
        <taxon>Sar</taxon>
        <taxon>Stramenopiles</taxon>
        <taxon>Ochrophyta</taxon>
        <taxon>Bolidophyceae</taxon>
        <taxon>Parmales</taxon>
        <taxon>Triparmaceae</taxon>
        <taxon>Tetraparma</taxon>
    </lineage>
</organism>
<feature type="transmembrane region" description="Helical" evidence="1">
    <location>
        <begin position="250"/>
        <end position="271"/>
    </location>
</feature>